<dbReference type="AlphaFoldDB" id="A0A2L2XE77"/>
<feature type="transmembrane region" description="Helical" evidence="1">
    <location>
        <begin position="20"/>
        <end position="40"/>
    </location>
</feature>
<gene>
    <name evidence="2" type="ORF">DCCM_3426</name>
</gene>
<sequence length="46" mass="4867">MAVKQKGGFHMGYGCGGGGFDGSFILFLILILLVFSMPYGGGYCQK</sequence>
<protein>
    <submittedName>
        <fullName evidence="2">Uncharacterized protein</fullName>
    </submittedName>
</protein>
<keyword evidence="1" id="KW-1133">Transmembrane helix</keyword>
<organism evidence="2 3">
    <name type="scientific">Desulfocucumis palustris</name>
    <dbReference type="NCBI Taxonomy" id="1898651"/>
    <lineage>
        <taxon>Bacteria</taxon>
        <taxon>Bacillati</taxon>
        <taxon>Bacillota</taxon>
        <taxon>Clostridia</taxon>
        <taxon>Eubacteriales</taxon>
        <taxon>Desulfocucumaceae</taxon>
        <taxon>Desulfocucumis</taxon>
    </lineage>
</organism>
<keyword evidence="3" id="KW-1185">Reference proteome</keyword>
<name>A0A2L2XE77_9FIRM</name>
<keyword evidence="1" id="KW-0812">Transmembrane</keyword>
<reference evidence="3" key="1">
    <citation type="submission" date="2018-02" db="EMBL/GenBank/DDBJ databases">
        <title>Genome sequence of Desulfocucumis palustris strain NAW-5.</title>
        <authorList>
            <person name="Watanabe M."/>
            <person name="Kojima H."/>
            <person name="Fukui M."/>
        </authorList>
    </citation>
    <scope>NUCLEOTIDE SEQUENCE [LARGE SCALE GENOMIC DNA]</scope>
    <source>
        <strain evidence="3">NAW-5</strain>
    </source>
</reference>
<evidence type="ECO:0000313" key="2">
    <source>
        <dbReference type="EMBL" id="GBF34314.1"/>
    </source>
</evidence>
<accession>A0A2L2XE77</accession>
<dbReference type="EMBL" id="BFAV01000136">
    <property type="protein sequence ID" value="GBF34314.1"/>
    <property type="molecule type" value="Genomic_DNA"/>
</dbReference>
<dbReference type="Proteomes" id="UP000239549">
    <property type="component" value="Unassembled WGS sequence"/>
</dbReference>
<comment type="caution">
    <text evidence="2">The sequence shown here is derived from an EMBL/GenBank/DDBJ whole genome shotgun (WGS) entry which is preliminary data.</text>
</comment>
<keyword evidence="1" id="KW-0472">Membrane</keyword>
<evidence type="ECO:0000256" key="1">
    <source>
        <dbReference type="SAM" id="Phobius"/>
    </source>
</evidence>
<proteinExistence type="predicted"/>
<evidence type="ECO:0000313" key="3">
    <source>
        <dbReference type="Proteomes" id="UP000239549"/>
    </source>
</evidence>